<evidence type="ECO:0000256" key="7">
    <source>
        <dbReference type="ARBA" id="ARBA00048954"/>
    </source>
</evidence>
<evidence type="ECO:0000256" key="4">
    <source>
        <dbReference type="ARBA" id="ARBA00022840"/>
    </source>
</evidence>
<keyword evidence="4" id="KW-0067">ATP-binding</keyword>
<comment type="catalytic activity">
    <reaction evidence="7">
        <text>ATP + H2O = ADP + phosphate + H(+)</text>
        <dbReference type="Rhea" id="RHEA:13065"/>
        <dbReference type="ChEBI" id="CHEBI:15377"/>
        <dbReference type="ChEBI" id="CHEBI:15378"/>
        <dbReference type="ChEBI" id="CHEBI:30616"/>
        <dbReference type="ChEBI" id="CHEBI:43474"/>
        <dbReference type="ChEBI" id="CHEBI:456216"/>
        <dbReference type="EC" id="5.6.2.3"/>
    </reaction>
</comment>
<evidence type="ECO:0000259" key="9">
    <source>
        <dbReference type="PROSITE" id="PS51193"/>
    </source>
</evidence>
<dbReference type="InterPro" id="IPR045028">
    <property type="entry name" value="DinG/Rad3-like"/>
</dbReference>
<feature type="domain" description="Helicase ATP-binding" evidence="9">
    <location>
        <begin position="52"/>
        <end position="321"/>
    </location>
</feature>
<organism evidence="10 11">
    <name type="scientific">Massilia cellulosiltytica</name>
    <dbReference type="NCBI Taxonomy" id="2683234"/>
    <lineage>
        <taxon>Bacteria</taxon>
        <taxon>Pseudomonadati</taxon>
        <taxon>Pseudomonadota</taxon>
        <taxon>Betaproteobacteria</taxon>
        <taxon>Burkholderiales</taxon>
        <taxon>Oxalobacteraceae</taxon>
        <taxon>Telluria group</taxon>
        <taxon>Massilia</taxon>
    </lineage>
</organism>
<dbReference type="Proteomes" id="UP000443353">
    <property type="component" value="Unassembled WGS sequence"/>
</dbReference>
<dbReference type="GO" id="GO:0003676">
    <property type="term" value="F:nucleic acid binding"/>
    <property type="evidence" value="ECO:0007669"/>
    <property type="project" value="InterPro"/>
</dbReference>
<evidence type="ECO:0000256" key="6">
    <source>
        <dbReference type="ARBA" id="ARBA00044969"/>
    </source>
</evidence>
<name>A0A7X3G2R9_9BURK</name>
<dbReference type="GO" id="GO:0016818">
    <property type="term" value="F:hydrolase activity, acting on acid anhydrides, in phosphorus-containing anhydrides"/>
    <property type="evidence" value="ECO:0007669"/>
    <property type="project" value="InterPro"/>
</dbReference>
<reference evidence="10 11" key="1">
    <citation type="submission" date="2019-12" db="EMBL/GenBank/DDBJ databases">
        <authorList>
            <person name="Li C."/>
            <person name="Zhao J."/>
        </authorList>
    </citation>
    <scope>NUCLEOTIDE SEQUENCE [LARGE SCALE GENOMIC DNA]</scope>
    <source>
        <strain evidence="10 11">NEAU-DD11</strain>
    </source>
</reference>
<dbReference type="GO" id="GO:0005524">
    <property type="term" value="F:ATP binding"/>
    <property type="evidence" value="ECO:0007669"/>
    <property type="project" value="UniProtKB-KW"/>
</dbReference>
<protein>
    <recommendedName>
        <fullName evidence="6">DNA 5'-3' helicase</fullName>
        <ecNumber evidence="6">5.6.2.3</ecNumber>
    </recommendedName>
</protein>
<dbReference type="EC" id="5.6.2.3" evidence="6"/>
<evidence type="ECO:0000256" key="1">
    <source>
        <dbReference type="ARBA" id="ARBA00001966"/>
    </source>
</evidence>
<dbReference type="InterPro" id="IPR006555">
    <property type="entry name" value="ATP-dep_Helicase_C"/>
</dbReference>
<dbReference type="InterPro" id="IPR027417">
    <property type="entry name" value="P-loop_NTPase"/>
</dbReference>
<dbReference type="InterPro" id="IPR011545">
    <property type="entry name" value="DEAD/DEAH_box_helicase_dom"/>
</dbReference>
<evidence type="ECO:0000313" key="10">
    <source>
        <dbReference type="EMBL" id="MVW62558.1"/>
    </source>
</evidence>
<accession>A0A7X3G2R9</accession>
<dbReference type="GO" id="GO:0043139">
    <property type="term" value="F:5'-3' DNA helicase activity"/>
    <property type="evidence" value="ECO:0007669"/>
    <property type="project" value="UniProtKB-EC"/>
</dbReference>
<dbReference type="Pfam" id="PF00270">
    <property type="entry name" value="DEAD"/>
    <property type="match status" value="1"/>
</dbReference>
<evidence type="ECO:0000256" key="5">
    <source>
        <dbReference type="ARBA" id="ARBA00038058"/>
    </source>
</evidence>
<gene>
    <name evidence="10" type="ORF">GPY61_21745</name>
</gene>
<dbReference type="InterPro" id="IPR014001">
    <property type="entry name" value="Helicase_ATP-bd"/>
</dbReference>
<dbReference type="GO" id="GO:0006281">
    <property type="term" value="P:DNA repair"/>
    <property type="evidence" value="ECO:0007669"/>
    <property type="project" value="TreeGrafter"/>
</dbReference>
<evidence type="ECO:0000256" key="3">
    <source>
        <dbReference type="ARBA" id="ARBA00022801"/>
    </source>
</evidence>
<evidence type="ECO:0000256" key="8">
    <source>
        <dbReference type="SAM" id="Coils"/>
    </source>
</evidence>
<dbReference type="PROSITE" id="PS51193">
    <property type="entry name" value="HELICASE_ATP_BIND_2"/>
    <property type="match status" value="1"/>
</dbReference>
<keyword evidence="10" id="KW-0347">Helicase</keyword>
<feature type="coiled-coil region" evidence="8">
    <location>
        <begin position="350"/>
        <end position="394"/>
    </location>
</feature>
<comment type="similarity">
    <text evidence="5">Belongs to the helicase family. DinG subfamily.</text>
</comment>
<dbReference type="EMBL" id="WSES01000007">
    <property type="protein sequence ID" value="MVW62558.1"/>
    <property type="molecule type" value="Genomic_DNA"/>
</dbReference>
<evidence type="ECO:0000313" key="11">
    <source>
        <dbReference type="Proteomes" id="UP000443353"/>
    </source>
</evidence>
<dbReference type="PANTHER" id="PTHR11472">
    <property type="entry name" value="DNA REPAIR DEAD HELICASE RAD3/XP-D SUBFAMILY MEMBER"/>
    <property type="match status" value="1"/>
</dbReference>
<dbReference type="Pfam" id="PF13307">
    <property type="entry name" value="Helicase_C_2"/>
    <property type="match status" value="1"/>
</dbReference>
<sequence>MSPRFLSSLILTDHLPLSESDLDADLDAAPAPSEPAGKYDAEVDRIFGAGGPLAPAVGTFKPRQSQTEMAKAIAHAISEQGTLIAEAGTGTGKTFAYLVPALLWGGKTIISTGTKNLQDQLFSRDIPTVRAALRAPVSVALLKGRSNYLCHYHLERTLSNGRLTSRDDVGHLREISRFIKMSQSGDKAELTKVPETASVWNLVTSTRENCVGQECQYYQDCFVMKARREAQQADVVVVNHHLFFADVALKEGGMAELLPSANTIIFDEAHQLPEVATLFFGTTVSTGQVLELCRDVLAEGLAHARGGVDWAKVVTVVEKAARDLRLTFPEGSTRLSLPQIPPSSEFFPALDKLKEELEGLIDVLEAQAERAETIEQCRVRAVELLEQYKAWKSEPKKGKEVEGDDAVLWVEAFSSSLQLHKTPLSIAPIFAGQRAGTPRSWIFTSATLAVKNDFKHFSAQLGMTGEPAQSWPSPFNYQEQGILYVPTGLPEPNTFGYTDAVVDMALPVIEAAGGRCFFLCTTIRAVNRVAERLREEFAARGLDFPLFVQGERGRTELLDSFRNAGNAVLVGSQSFWEGVDVRGEALSLVIIDKLPFAPPDDPVLAARIEVMEKKGMNGFVHHTLPEAIINLKQGAGRLIRDVEDRGVLMLCDPRVISKPYGRRIWQSLPPFRRTRVQAEVIEFFATSNPPRGKDSGSEP</sequence>
<keyword evidence="8" id="KW-0175">Coiled coil</keyword>
<dbReference type="InterPro" id="IPR014013">
    <property type="entry name" value="Helic_SF1/SF2_ATP-bd_DinG/Rad3"/>
</dbReference>
<dbReference type="Gene3D" id="3.40.50.300">
    <property type="entry name" value="P-loop containing nucleotide triphosphate hydrolases"/>
    <property type="match status" value="2"/>
</dbReference>
<proteinExistence type="inferred from homology"/>
<dbReference type="SMART" id="SM00487">
    <property type="entry name" value="DEXDc"/>
    <property type="match status" value="1"/>
</dbReference>
<keyword evidence="2" id="KW-0547">Nucleotide-binding</keyword>
<evidence type="ECO:0000256" key="2">
    <source>
        <dbReference type="ARBA" id="ARBA00022741"/>
    </source>
</evidence>
<dbReference type="AlphaFoldDB" id="A0A7X3G2R9"/>
<dbReference type="SUPFAM" id="SSF52540">
    <property type="entry name" value="P-loop containing nucleoside triphosphate hydrolases"/>
    <property type="match status" value="2"/>
</dbReference>
<comment type="caution">
    <text evidence="10">The sequence shown here is derived from an EMBL/GenBank/DDBJ whole genome shotgun (WGS) entry which is preliminary data.</text>
</comment>
<keyword evidence="3" id="KW-0378">Hydrolase</keyword>
<dbReference type="PANTHER" id="PTHR11472:SF34">
    <property type="entry name" value="REGULATOR OF TELOMERE ELONGATION HELICASE 1"/>
    <property type="match status" value="1"/>
</dbReference>
<keyword evidence="11" id="KW-1185">Reference proteome</keyword>
<comment type="cofactor">
    <cofactor evidence="1">
        <name>[4Fe-4S] cluster</name>
        <dbReference type="ChEBI" id="CHEBI:49883"/>
    </cofactor>
</comment>
<dbReference type="SMART" id="SM00491">
    <property type="entry name" value="HELICc2"/>
    <property type="match status" value="1"/>
</dbReference>